<comment type="caution">
    <text evidence="2">The sequence shown here is derived from an EMBL/GenBank/DDBJ whole genome shotgun (WGS) entry which is preliminary data.</text>
</comment>
<dbReference type="PATRIC" id="fig|1961.12.peg.5491"/>
<evidence type="ECO:0000313" key="2">
    <source>
        <dbReference type="EMBL" id="KOG47257.1"/>
    </source>
</evidence>
<dbReference type="Gene3D" id="1.25.10.10">
    <property type="entry name" value="Leucine-rich Repeat Variant"/>
    <property type="match status" value="1"/>
</dbReference>
<evidence type="ECO:0000256" key="1">
    <source>
        <dbReference type="ARBA" id="ARBA00022737"/>
    </source>
</evidence>
<keyword evidence="1" id="KW-0677">Repeat</keyword>
<gene>
    <name evidence="2" type="ORF">ADK75_24505</name>
</gene>
<proteinExistence type="predicted"/>
<dbReference type="AlphaFoldDB" id="A0A0L8MA02"/>
<sequence>MRRNGIESYEGTPLDVRTAIAAMPQHVKDEFRLDEVPWSRFGHAYGPADDIPGLLARLRSDAETADHALARLWSSLVHQGTVGSAAPLAVPFLLRVAADPTAHHRAQTLGLATAAARRAHWGYGTRSTFLQVAAQDPLCDCSGYVMNWSVEAARNALTADADLLLPLLHDPDPEVRTAACYALATATGEADRIADALRARLAVEETPGGRASLVLAFAELAREHPVLDAAARLRSLWPDPAQPADVRVAAALGWLCLVAGPVPDELRTVLDALVSAPDLARDLDRVRWIAHVDDEQGLARTLDQLLNEAPPGLIDPDPWG</sequence>
<dbReference type="InterPro" id="IPR000357">
    <property type="entry name" value="HEAT"/>
</dbReference>
<dbReference type="InterPro" id="IPR016024">
    <property type="entry name" value="ARM-type_fold"/>
</dbReference>
<dbReference type="Proteomes" id="UP000037084">
    <property type="component" value="Unassembled WGS sequence"/>
</dbReference>
<reference evidence="3" key="1">
    <citation type="submission" date="2015-07" db="EMBL/GenBank/DDBJ databases">
        <authorList>
            <consortium name="Consortium for Microbial Forensics and Genomics (microFORGE)"/>
            <person name="Knight B.M."/>
            <person name="Roberts D.P."/>
            <person name="Lin D."/>
            <person name="Hari K."/>
            <person name="Fletcher J."/>
            <person name="Melcher U."/>
            <person name="Blagden T."/>
            <person name="Winegar R.A."/>
        </authorList>
    </citation>
    <scope>NUCLEOTIDE SEQUENCE [LARGE SCALE GENOMIC DNA]</scope>
    <source>
        <strain evidence="3">NRRL B-1447</strain>
    </source>
</reference>
<dbReference type="SUPFAM" id="SSF48371">
    <property type="entry name" value="ARM repeat"/>
    <property type="match status" value="1"/>
</dbReference>
<dbReference type="InterPro" id="IPR011989">
    <property type="entry name" value="ARM-like"/>
</dbReference>
<dbReference type="EMBL" id="LGUV01000341">
    <property type="protein sequence ID" value="KOG47257.1"/>
    <property type="molecule type" value="Genomic_DNA"/>
</dbReference>
<evidence type="ECO:0000313" key="3">
    <source>
        <dbReference type="Proteomes" id="UP000037084"/>
    </source>
</evidence>
<protein>
    <recommendedName>
        <fullName evidence="4">PBS lyase</fullName>
    </recommendedName>
</protein>
<accession>A0A0L8MA02</accession>
<organism evidence="2 3">
    <name type="scientific">Streptomyces virginiae</name>
    <name type="common">Streptomyces cinnamonensis</name>
    <dbReference type="NCBI Taxonomy" id="1961"/>
    <lineage>
        <taxon>Bacteria</taxon>
        <taxon>Bacillati</taxon>
        <taxon>Actinomycetota</taxon>
        <taxon>Actinomycetes</taxon>
        <taxon>Kitasatosporales</taxon>
        <taxon>Streptomycetaceae</taxon>
        <taxon>Streptomyces</taxon>
    </lineage>
</organism>
<dbReference type="Pfam" id="PF02985">
    <property type="entry name" value="HEAT"/>
    <property type="match status" value="1"/>
</dbReference>
<evidence type="ECO:0008006" key="4">
    <source>
        <dbReference type="Google" id="ProtNLM"/>
    </source>
</evidence>
<name>A0A0L8MA02_STRVG</name>